<name>A0A016QUX3_9DEIO</name>
<evidence type="ECO:0000313" key="1">
    <source>
        <dbReference type="EMBL" id="EYB69554.1"/>
    </source>
</evidence>
<evidence type="ECO:0000313" key="2">
    <source>
        <dbReference type="Proteomes" id="UP000020492"/>
    </source>
</evidence>
<sequence>MLTLGMKALRAPLLTLLAVGGVGVMDRSTATPLAATLSPGWQGRLAALLPQPGQVVQLMEQRPSLAFVELQQRVTTVGGSRDALRALMLSAAKGEPLEYDARLGITQEEFRRYVVFRPVLTPTGKTARLNVVREGNLLKFGDAPGLNGTLRGLVLDLNSGELRTPEGFGSKPRAVSPGTAPDRTLDIRGGFEWNVKGNSPVTQNGVKSQLQLLQLPGNQVVFTYTHFSMLRGVISDGTIIFSYAR</sequence>
<gene>
    <name evidence="1" type="ORF">DEIPH_ctg004orf0064</name>
</gene>
<accession>A0A016QUX3</accession>
<dbReference type="Proteomes" id="UP000020492">
    <property type="component" value="Unassembled WGS sequence"/>
</dbReference>
<keyword evidence="2" id="KW-1185">Reference proteome</keyword>
<dbReference type="eggNOG" id="ENOG5033272">
    <property type="taxonomic scope" value="Bacteria"/>
</dbReference>
<protein>
    <submittedName>
        <fullName evidence="1">Uncharacterized protein</fullName>
    </submittedName>
</protein>
<dbReference type="PATRIC" id="fig|1476583.3.peg.226"/>
<organism evidence="1 2">
    <name type="scientific">Deinococcus phoenicis</name>
    <dbReference type="NCBI Taxonomy" id="1476583"/>
    <lineage>
        <taxon>Bacteria</taxon>
        <taxon>Thermotogati</taxon>
        <taxon>Deinococcota</taxon>
        <taxon>Deinococci</taxon>
        <taxon>Deinococcales</taxon>
        <taxon>Deinococcaceae</taxon>
        <taxon>Deinococcus</taxon>
    </lineage>
</organism>
<dbReference type="OrthoDB" id="59975at2"/>
<reference evidence="1 2" key="1">
    <citation type="submission" date="2014-03" db="EMBL/GenBank/DDBJ databases">
        <title>Draft genome sequence of Deinococcus phoenicis 1P10ME.</title>
        <authorList>
            <person name="Stepanov V.G."/>
            <person name="Vaishampayan P."/>
            <person name="Venkateswaran K."/>
            <person name="Fox G.E."/>
        </authorList>
    </citation>
    <scope>NUCLEOTIDE SEQUENCE [LARGE SCALE GENOMIC DNA]</scope>
    <source>
        <strain evidence="1 2">1P10ME</strain>
    </source>
</reference>
<comment type="caution">
    <text evidence="1">The sequence shown here is derived from an EMBL/GenBank/DDBJ whole genome shotgun (WGS) entry which is preliminary data.</text>
</comment>
<proteinExistence type="predicted"/>
<dbReference type="AlphaFoldDB" id="A0A016QUX3"/>
<dbReference type="STRING" id="1476583.DEIPH_ctg004orf0064"/>
<dbReference type="EMBL" id="JHAC01000004">
    <property type="protein sequence ID" value="EYB69554.1"/>
    <property type="molecule type" value="Genomic_DNA"/>
</dbReference>